<dbReference type="Proteomes" id="UP001143480">
    <property type="component" value="Unassembled WGS sequence"/>
</dbReference>
<dbReference type="AlphaFoldDB" id="A0A9W6KVD8"/>
<dbReference type="SUPFAM" id="SSF52151">
    <property type="entry name" value="FabD/lysophospholipase-like"/>
    <property type="match status" value="1"/>
</dbReference>
<reference evidence="6" key="2">
    <citation type="submission" date="2023-01" db="EMBL/GenBank/DDBJ databases">
        <authorList>
            <person name="Sun Q."/>
            <person name="Evtushenko L."/>
        </authorList>
    </citation>
    <scope>NUCLEOTIDE SEQUENCE</scope>
    <source>
        <strain evidence="6">VKM Ac-1321</strain>
    </source>
</reference>
<dbReference type="EMBL" id="BSFP01000068">
    <property type="protein sequence ID" value="GLL06159.1"/>
    <property type="molecule type" value="Genomic_DNA"/>
</dbReference>
<evidence type="ECO:0000256" key="1">
    <source>
        <dbReference type="ARBA" id="ARBA00022801"/>
    </source>
</evidence>
<dbReference type="Gene3D" id="3.40.1090.10">
    <property type="entry name" value="Cytosolic phospholipase A2 catalytic domain"/>
    <property type="match status" value="2"/>
</dbReference>
<evidence type="ECO:0000313" key="6">
    <source>
        <dbReference type="EMBL" id="GLL06159.1"/>
    </source>
</evidence>
<feature type="short sequence motif" description="DGA/G" evidence="4">
    <location>
        <begin position="190"/>
        <end position="192"/>
    </location>
</feature>
<sequence>MGYFSVMTRALVLGGGGMTGIAWEFGILGGLARAGVTLDDADTIVGTSAGSVVGSVLAAGLPLEDAVAAQTTAGPGGPPRAVDITPAMAAFAMLADRSRPRAEIMAEIGRMALAAPTGDEQAHVARLAAQLPVADWPARSLRITAVDTADGAPAVFDPSSGVPLHLAVAASCAVPCVFPPVTIDGKRYMDGGVRSGTNADLAEGATVLLVIAPIGGLIRPLIDREVEKAGAAHTLIIEPDEAALEAIGPNVLDPSRRAVAVEAGLRQGAALAEAVRKIWVQ</sequence>
<accession>A0A9W6KVD8</accession>
<dbReference type="Pfam" id="PF01734">
    <property type="entry name" value="Patatin"/>
    <property type="match status" value="1"/>
</dbReference>
<gene>
    <name evidence="6" type="ORF">GCM10017581_079070</name>
</gene>
<keyword evidence="7" id="KW-1185">Reference proteome</keyword>
<protein>
    <submittedName>
        <fullName evidence="6">Patatin</fullName>
    </submittedName>
</protein>
<dbReference type="PANTHER" id="PTHR14226:SF57">
    <property type="entry name" value="BLR7027 PROTEIN"/>
    <property type="match status" value="1"/>
</dbReference>
<feature type="active site" description="Nucleophile" evidence="4">
    <location>
        <position position="48"/>
    </location>
</feature>
<evidence type="ECO:0000313" key="7">
    <source>
        <dbReference type="Proteomes" id="UP001143480"/>
    </source>
</evidence>
<evidence type="ECO:0000256" key="3">
    <source>
        <dbReference type="ARBA" id="ARBA00023098"/>
    </source>
</evidence>
<proteinExistence type="predicted"/>
<feature type="short sequence motif" description="GXSXG" evidence="4">
    <location>
        <begin position="46"/>
        <end position="50"/>
    </location>
</feature>
<dbReference type="GO" id="GO:0016787">
    <property type="term" value="F:hydrolase activity"/>
    <property type="evidence" value="ECO:0007669"/>
    <property type="project" value="UniProtKB-UniRule"/>
</dbReference>
<dbReference type="InterPro" id="IPR050301">
    <property type="entry name" value="NTE"/>
</dbReference>
<feature type="domain" description="PNPLA" evidence="5">
    <location>
        <begin position="11"/>
        <end position="203"/>
    </location>
</feature>
<dbReference type="InterPro" id="IPR016035">
    <property type="entry name" value="Acyl_Trfase/lysoPLipase"/>
</dbReference>
<dbReference type="PROSITE" id="PS51635">
    <property type="entry name" value="PNPLA"/>
    <property type="match status" value="1"/>
</dbReference>
<keyword evidence="1 4" id="KW-0378">Hydrolase</keyword>
<feature type="active site" description="Proton acceptor" evidence="4">
    <location>
        <position position="190"/>
    </location>
</feature>
<organism evidence="6 7">
    <name type="scientific">Dactylosporangium matsuzakiense</name>
    <dbReference type="NCBI Taxonomy" id="53360"/>
    <lineage>
        <taxon>Bacteria</taxon>
        <taxon>Bacillati</taxon>
        <taxon>Actinomycetota</taxon>
        <taxon>Actinomycetes</taxon>
        <taxon>Micromonosporales</taxon>
        <taxon>Micromonosporaceae</taxon>
        <taxon>Dactylosporangium</taxon>
    </lineage>
</organism>
<evidence type="ECO:0000256" key="4">
    <source>
        <dbReference type="PROSITE-ProRule" id="PRU01161"/>
    </source>
</evidence>
<keyword evidence="2 4" id="KW-0442">Lipid degradation</keyword>
<reference evidence="6" key="1">
    <citation type="journal article" date="2014" name="Int. J. Syst. Evol. Microbiol.">
        <title>Complete genome sequence of Corynebacterium casei LMG S-19264T (=DSM 44701T), isolated from a smear-ripened cheese.</title>
        <authorList>
            <consortium name="US DOE Joint Genome Institute (JGI-PGF)"/>
            <person name="Walter F."/>
            <person name="Albersmeier A."/>
            <person name="Kalinowski J."/>
            <person name="Ruckert C."/>
        </authorList>
    </citation>
    <scope>NUCLEOTIDE SEQUENCE</scope>
    <source>
        <strain evidence="6">VKM Ac-1321</strain>
    </source>
</reference>
<comment type="caution">
    <text evidence="6">The sequence shown here is derived from an EMBL/GenBank/DDBJ whole genome shotgun (WGS) entry which is preliminary data.</text>
</comment>
<feature type="short sequence motif" description="GXGXXG" evidence="4">
    <location>
        <begin position="15"/>
        <end position="20"/>
    </location>
</feature>
<evidence type="ECO:0000259" key="5">
    <source>
        <dbReference type="PROSITE" id="PS51635"/>
    </source>
</evidence>
<keyword evidence="3 4" id="KW-0443">Lipid metabolism</keyword>
<evidence type="ECO:0000256" key="2">
    <source>
        <dbReference type="ARBA" id="ARBA00022963"/>
    </source>
</evidence>
<name>A0A9W6KVD8_9ACTN</name>
<dbReference type="PANTHER" id="PTHR14226">
    <property type="entry name" value="NEUROPATHY TARGET ESTERASE/SWISS CHEESE D.MELANOGASTER"/>
    <property type="match status" value="1"/>
</dbReference>
<dbReference type="InterPro" id="IPR002641">
    <property type="entry name" value="PNPLA_dom"/>
</dbReference>
<dbReference type="GO" id="GO:0016042">
    <property type="term" value="P:lipid catabolic process"/>
    <property type="evidence" value="ECO:0007669"/>
    <property type="project" value="UniProtKB-UniRule"/>
</dbReference>